<name>U6R8Y1_9BACT</name>
<keyword evidence="2" id="KW-1185">Reference proteome</keyword>
<dbReference type="EMBL" id="AQHY01000040">
    <property type="protein sequence ID" value="EOA52427.1"/>
    <property type="molecule type" value="Genomic_DNA"/>
</dbReference>
<dbReference type="Proteomes" id="UP000017831">
    <property type="component" value="Unassembled WGS sequence"/>
</dbReference>
<reference evidence="1 2" key="1">
    <citation type="submission" date="2013-04" db="EMBL/GenBank/DDBJ databases">
        <title>The Genome Sequence of Bacteroides massiliensis DSM 17679.</title>
        <authorList>
            <consortium name="The Broad Institute Genomics Platform"/>
            <person name="Earl A."/>
            <person name="Ward D."/>
            <person name="Feldgarden M."/>
            <person name="Gevers D."/>
            <person name="Martens E."/>
            <person name="Fenner L."/>
            <person name="Roux V."/>
            <person name="Mallet M.N."/>
            <person name="Raoult D."/>
            <person name="Walker B."/>
            <person name="Young S."/>
            <person name="Zeng Q."/>
            <person name="Gargeya S."/>
            <person name="Fitzgerald M."/>
            <person name="Haas B."/>
            <person name="Abouelleil A."/>
            <person name="Allen A.W."/>
            <person name="Alvarado L."/>
            <person name="Arachchi H.M."/>
            <person name="Berlin A.M."/>
            <person name="Chapman S.B."/>
            <person name="Gainer-Dewar J."/>
            <person name="Goldberg J."/>
            <person name="Griggs A."/>
            <person name="Gujja S."/>
            <person name="Hansen M."/>
            <person name="Howarth C."/>
            <person name="Imamovic A."/>
            <person name="Ireland A."/>
            <person name="Larimer J."/>
            <person name="McCowan C."/>
            <person name="Murphy C."/>
            <person name="Pearson M."/>
            <person name="Poon T.W."/>
            <person name="Priest M."/>
            <person name="Roberts A."/>
            <person name="Saif S."/>
            <person name="Shea T."/>
            <person name="Sisk P."/>
            <person name="Sykes S."/>
            <person name="Wortman J."/>
            <person name="Nusbaum C."/>
            <person name="Birren B."/>
        </authorList>
    </citation>
    <scope>NUCLEOTIDE SEQUENCE [LARGE SCALE GENOMIC DNA]</scope>
    <source>
        <strain evidence="2">B84634 / Timone 84634 / DSM 17679 / JCM 13223</strain>
    </source>
</reference>
<evidence type="ECO:0000313" key="2">
    <source>
        <dbReference type="Proteomes" id="UP000017831"/>
    </source>
</evidence>
<evidence type="ECO:0000313" key="1">
    <source>
        <dbReference type="EMBL" id="EOA52427.1"/>
    </source>
</evidence>
<proteinExistence type="predicted"/>
<sequence length="65" mass="7487">MELSNQKRRKQVIILSNVHPANQRESLKNFHHASLSELEDLFVLLLANKNTQQLWCSIIFGLPSS</sequence>
<dbReference type="AlphaFoldDB" id="U6R8Y1"/>
<accession>U6R8Y1</accession>
<gene>
    <name evidence="1" type="ORF">HMPREF1534_03854</name>
</gene>
<dbReference type="STRING" id="1121098.HMPREF1534_03854"/>
<organism evidence="1 2">
    <name type="scientific">Phocaeicola massiliensis B84634 = Timone 84634 = DSM 17679 = JCM 13223</name>
    <dbReference type="NCBI Taxonomy" id="1121098"/>
    <lineage>
        <taxon>Bacteria</taxon>
        <taxon>Pseudomonadati</taxon>
        <taxon>Bacteroidota</taxon>
        <taxon>Bacteroidia</taxon>
        <taxon>Bacteroidales</taxon>
        <taxon>Bacteroidaceae</taxon>
        <taxon>Phocaeicola</taxon>
    </lineage>
</organism>
<dbReference type="HOGENOM" id="CLU_2840682_0_0_10"/>
<comment type="caution">
    <text evidence="1">The sequence shown here is derived from an EMBL/GenBank/DDBJ whole genome shotgun (WGS) entry which is preliminary data.</text>
</comment>
<protein>
    <submittedName>
        <fullName evidence="1">Uncharacterized protein</fullName>
    </submittedName>
</protein>